<evidence type="ECO:0000259" key="7">
    <source>
        <dbReference type="PROSITE" id="PS50893"/>
    </source>
</evidence>
<evidence type="ECO:0000256" key="5">
    <source>
        <dbReference type="ARBA" id="ARBA00022840"/>
    </source>
</evidence>
<dbReference type="PANTHER" id="PTHR42711">
    <property type="entry name" value="ABC TRANSPORTER ATP-BINDING PROTEIN"/>
    <property type="match status" value="1"/>
</dbReference>
<keyword evidence="5 8" id="KW-0067">ATP-binding</keyword>
<reference evidence="9" key="1">
    <citation type="submission" date="2019-06" db="EMBL/GenBank/DDBJ databases">
        <title>Gordonia isolated from sludge of a wastewater treatment plant.</title>
        <authorList>
            <person name="Tamura T."/>
            <person name="Aoyama K."/>
            <person name="Kang Y."/>
            <person name="Saito S."/>
            <person name="Akiyama N."/>
            <person name="Yazawa K."/>
            <person name="Gonoi T."/>
            <person name="Mikami Y."/>
        </authorList>
    </citation>
    <scope>NUCLEOTIDE SEQUENCE [LARGE SCALE GENOMIC DNA]</scope>
    <source>
        <strain evidence="9">NBRC 107696</strain>
    </source>
</reference>
<evidence type="ECO:0000256" key="4">
    <source>
        <dbReference type="ARBA" id="ARBA00022741"/>
    </source>
</evidence>
<dbReference type="SUPFAM" id="SSF52540">
    <property type="entry name" value="P-loop containing nucleoside triphosphate hydrolases"/>
    <property type="match status" value="1"/>
</dbReference>
<keyword evidence="9" id="KW-1185">Reference proteome</keyword>
<dbReference type="AlphaFoldDB" id="A0A7I9V6T1"/>
<proteinExistence type="inferred from homology"/>
<dbReference type="EMBL" id="BJOV01000003">
    <property type="protein sequence ID" value="GEE01085.1"/>
    <property type="molecule type" value="Genomic_DNA"/>
</dbReference>
<keyword evidence="3" id="KW-0813">Transport</keyword>
<evidence type="ECO:0000256" key="3">
    <source>
        <dbReference type="ARBA" id="ARBA00022448"/>
    </source>
</evidence>
<evidence type="ECO:0000256" key="2">
    <source>
        <dbReference type="ARBA" id="ARBA00005417"/>
    </source>
</evidence>
<dbReference type="CDD" id="cd03230">
    <property type="entry name" value="ABC_DR_subfamily_A"/>
    <property type="match status" value="1"/>
</dbReference>
<keyword evidence="6" id="KW-0046">Antibiotic resistance</keyword>
<dbReference type="PANTHER" id="PTHR42711:SF5">
    <property type="entry name" value="ABC TRANSPORTER ATP-BINDING PROTEIN NATA"/>
    <property type="match status" value="1"/>
</dbReference>
<dbReference type="PROSITE" id="PS50893">
    <property type="entry name" value="ABC_TRANSPORTER_2"/>
    <property type="match status" value="1"/>
</dbReference>
<dbReference type="InterPro" id="IPR003439">
    <property type="entry name" value="ABC_transporter-like_ATP-bd"/>
</dbReference>
<feature type="domain" description="ABC transporter" evidence="7">
    <location>
        <begin position="8"/>
        <end position="235"/>
    </location>
</feature>
<evidence type="ECO:0000313" key="9">
    <source>
        <dbReference type="Proteomes" id="UP000444960"/>
    </source>
</evidence>
<comment type="similarity">
    <text evidence="2">Belongs to the ABC transporter superfamily.</text>
</comment>
<accession>A0A7I9V6T1</accession>
<dbReference type="Proteomes" id="UP000444960">
    <property type="component" value="Unassembled WGS sequence"/>
</dbReference>
<dbReference type="GO" id="GO:0005524">
    <property type="term" value="F:ATP binding"/>
    <property type="evidence" value="ECO:0007669"/>
    <property type="project" value="UniProtKB-KW"/>
</dbReference>
<evidence type="ECO:0000313" key="8">
    <source>
        <dbReference type="EMBL" id="GEE01085.1"/>
    </source>
</evidence>
<dbReference type="InterPro" id="IPR027417">
    <property type="entry name" value="P-loop_NTPase"/>
</dbReference>
<dbReference type="SMART" id="SM00382">
    <property type="entry name" value="AAA"/>
    <property type="match status" value="1"/>
</dbReference>
<organism evidence="8 9">
    <name type="scientific">Gordonia spumicola</name>
    <dbReference type="NCBI Taxonomy" id="589161"/>
    <lineage>
        <taxon>Bacteria</taxon>
        <taxon>Bacillati</taxon>
        <taxon>Actinomycetota</taxon>
        <taxon>Actinomycetes</taxon>
        <taxon>Mycobacteriales</taxon>
        <taxon>Gordoniaceae</taxon>
        <taxon>Gordonia</taxon>
    </lineage>
</organism>
<dbReference type="Pfam" id="PF00005">
    <property type="entry name" value="ABC_tran"/>
    <property type="match status" value="1"/>
</dbReference>
<dbReference type="InterPro" id="IPR017871">
    <property type="entry name" value="ABC_transporter-like_CS"/>
</dbReference>
<dbReference type="PROSITE" id="PS00211">
    <property type="entry name" value="ABC_TRANSPORTER_1"/>
    <property type="match status" value="1"/>
</dbReference>
<protein>
    <submittedName>
        <fullName evidence="8">Tetronasin ABC transporter ATP-binding protein</fullName>
    </submittedName>
</protein>
<comment type="caution">
    <text evidence="8">The sequence shown here is derived from an EMBL/GenBank/DDBJ whole genome shotgun (WGS) entry which is preliminary data.</text>
</comment>
<evidence type="ECO:0000256" key="6">
    <source>
        <dbReference type="ARBA" id="ARBA00023251"/>
    </source>
</evidence>
<dbReference type="GO" id="GO:0005886">
    <property type="term" value="C:plasma membrane"/>
    <property type="evidence" value="ECO:0007669"/>
    <property type="project" value="UniProtKB-SubCell"/>
</dbReference>
<dbReference type="RefSeq" id="WP_228461288.1">
    <property type="nucleotide sequence ID" value="NZ_BJOV01000003.1"/>
</dbReference>
<sequence>MGLTDSVIDVEGLRKRFGSFTALDGLDLTVRAGEVAGFLGPNGSGKSTTIRVLLGLLRRDAGRVRVFGSDPFSDAVAVHRRLAYVPGDVTLWPHMTGGECIDLLLAMRGIRGAQASDRAELIERFGLDPSKKSDAYSKGNRQKVALIAALCADTDLLVLDEPTSGLDPLMTREFERAVADRAARGAAVLMSSHLLSEVESMCSTVTIVRDGRTVLAGELSRLRNLRRSRVSATVSGGASAITDLDGLGDVSADGDHVEFTVDPVVLPTVLVRLGALDVRGLTVAPPSLEDLFLQAYDVSPEATT</sequence>
<dbReference type="GO" id="GO:0016887">
    <property type="term" value="F:ATP hydrolysis activity"/>
    <property type="evidence" value="ECO:0007669"/>
    <property type="project" value="InterPro"/>
</dbReference>
<dbReference type="InterPro" id="IPR050763">
    <property type="entry name" value="ABC_transporter_ATP-binding"/>
</dbReference>
<comment type="subcellular location">
    <subcellularLocation>
        <location evidence="1">Cell membrane</location>
        <topology evidence="1">Peripheral membrane protein</topology>
    </subcellularLocation>
</comment>
<dbReference type="InterPro" id="IPR003593">
    <property type="entry name" value="AAA+_ATPase"/>
</dbReference>
<keyword evidence="4" id="KW-0547">Nucleotide-binding</keyword>
<dbReference type="Gene3D" id="3.40.50.300">
    <property type="entry name" value="P-loop containing nucleotide triphosphate hydrolases"/>
    <property type="match status" value="1"/>
</dbReference>
<name>A0A7I9V6T1_9ACTN</name>
<evidence type="ECO:0000256" key="1">
    <source>
        <dbReference type="ARBA" id="ARBA00004202"/>
    </source>
</evidence>
<gene>
    <name evidence="8" type="ORF">nbrc107696_15310</name>
</gene>
<dbReference type="GO" id="GO:0046677">
    <property type="term" value="P:response to antibiotic"/>
    <property type="evidence" value="ECO:0007669"/>
    <property type="project" value="UniProtKB-KW"/>
</dbReference>